<name>A0ABY8ETC7_MALFU</name>
<organism evidence="1 2">
    <name type="scientific">Malassezia furfur</name>
    <name type="common">Pityriasis versicolor infection agent</name>
    <name type="synonym">Pityrosporum furfur</name>
    <dbReference type="NCBI Taxonomy" id="55194"/>
    <lineage>
        <taxon>Eukaryota</taxon>
        <taxon>Fungi</taxon>
        <taxon>Dikarya</taxon>
        <taxon>Basidiomycota</taxon>
        <taxon>Ustilaginomycotina</taxon>
        <taxon>Malasseziomycetes</taxon>
        <taxon>Malasseziales</taxon>
        <taxon>Malasseziaceae</taxon>
        <taxon>Malassezia</taxon>
    </lineage>
</organism>
<sequence>MGPRRGHDTAQRALMAFHHIRSSKKISTLHAWAHELKLQGILKIGWPGVVLVADRTMDGRTNVAEYVRRIKRLPWHTCELRAIEPLACAAQLQGLHAALHAPAQASRFTRRSGLVQLDSLKPITPLLRDADAHHAAVHHGAACDDASWEAFYRAALWER</sequence>
<protein>
    <submittedName>
        <fullName evidence="1">Uncharacterized protein</fullName>
    </submittedName>
</protein>
<dbReference type="Proteomes" id="UP000818624">
    <property type="component" value="Chromosome 3"/>
</dbReference>
<reference evidence="1 2" key="1">
    <citation type="journal article" date="2020" name="Elife">
        <title>Loss of centromere function drives karyotype evolution in closely related Malassezia species.</title>
        <authorList>
            <person name="Sankaranarayanan S.R."/>
            <person name="Ianiri G."/>
            <person name="Coelho M.A."/>
            <person name="Reza M.H."/>
            <person name="Thimmappa B.C."/>
            <person name="Ganguly P."/>
            <person name="Vadnala R.N."/>
            <person name="Sun S."/>
            <person name="Siddharthan R."/>
            <person name="Tellgren-Roth C."/>
            <person name="Dawson T.L."/>
            <person name="Heitman J."/>
            <person name="Sanyal K."/>
        </authorList>
    </citation>
    <scope>NUCLEOTIDE SEQUENCE [LARGE SCALE GENOMIC DNA]</scope>
    <source>
        <strain evidence="1">CBS14141</strain>
    </source>
</reference>
<dbReference type="PANTHER" id="PTHR15955:SF8">
    <property type="entry name" value="RWD DOMAIN-CONTAINING PROTEIN 2B-RELATED"/>
    <property type="match status" value="1"/>
</dbReference>
<evidence type="ECO:0000313" key="2">
    <source>
        <dbReference type="Proteomes" id="UP000818624"/>
    </source>
</evidence>
<accession>A0ABY8ETC7</accession>
<gene>
    <name evidence="1" type="ORF">GLX27_003450</name>
</gene>
<dbReference type="CDD" id="cd24163">
    <property type="entry name" value="RWDD2_C"/>
    <property type="match status" value="1"/>
</dbReference>
<dbReference type="EMBL" id="CP046236">
    <property type="protein sequence ID" value="WFD48779.1"/>
    <property type="molecule type" value="Genomic_DNA"/>
</dbReference>
<proteinExistence type="predicted"/>
<dbReference type="InterPro" id="IPR059181">
    <property type="entry name" value="RWDD2A-B_C"/>
</dbReference>
<dbReference type="InterPro" id="IPR017359">
    <property type="entry name" value="Phi-like"/>
</dbReference>
<dbReference type="PANTHER" id="PTHR15955">
    <property type="entry name" value="RWD DOMAIN CONTAINING PROTEIN 2"/>
    <property type="match status" value="1"/>
</dbReference>
<evidence type="ECO:0000313" key="1">
    <source>
        <dbReference type="EMBL" id="WFD48779.1"/>
    </source>
</evidence>
<keyword evidence="2" id="KW-1185">Reference proteome</keyword>